<dbReference type="AlphaFoldDB" id="A0A0G0S7H6"/>
<dbReference type="Proteomes" id="UP000034793">
    <property type="component" value="Unassembled WGS sequence"/>
</dbReference>
<gene>
    <name evidence="1" type="ORF">UT61_C0003G0018</name>
</gene>
<organism evidence="1 2">
    <name type="scientific">Candidatus Woesebacteria bacterium GW2011_GWA1_39_8</name>
    <dbReference type="NCBI Taxonomy" id="1618552"/>
    <lineage>
        <taxon>Bacteria</taxon>
        <taxon>Candidatus Woeseibacteriota</taxon>
    </lineage>
</organism>
<evidence type="ECO:0000313" key="2">
    <source>
        <dbReference type="Proteomes" id="UP000034793"/>
    </source>
</evidence>
<evidence type="ECO:0000313" key="1">
    <source>
        <dbReference type="EMBL" id="KKR30690.1"/>
    </source>
</evidence>
<comment type="caution">
    <text evidence="1">The sequence shown here is derived from an EMBL/GenBank/DDBJ whole genome shotgun (WGS) entry which is preliminary data.</text>
</comment>
<reference evidence="1 2" key="1">
    <citation type="journal article" date="2015" name="Nature">
        <title>rRNA introns, odd ribosomes, and small enigmatic genomes across a large radiation of phyla.</title>
        <authorList>
            <person name="Brown C.T."/>
            <person name="Hug L.A."/>
            <person name="Thomas B.C."/>
            <person name="Sharon I."/>
            <person name="Castelle C.J."/>
            <person name="Singh A."/>
            <person name="Wilkins M.J."/>
            <person name="Williams K.H."/>
            <person name="Banfield J.F."/>
        </authorList>
    </citation>
    <scope>NUCLEOTIDE SEQUENCE [LARGE SCALE GENOMIC DNA]</scope>
</reference>
<accession>A0A0G0S7H6</accession>
<protein>
    <submittedName>
        <fullName evidence="1">Uncharacterized protein</fullName>
    </submittedName>
</protein>
<sequence length="190" mass="21914">MDKDRKNKYQILIDEQHTRWKTGKQEDGEIELWKQSFEEKPALPDPKDMFEIEISDKETLQKIGVPEDRKSLFIEREIILDSDLGDEVLIERIYTSNAQEEKQAASYLIITPTGETFGDKSIYRYNLSTPNPKQGLSGLLIISNVRSLLETPIPITHSEWNQGNSFAGLSKSEVNKALRNVIEFRDRTKN</sequence>
<dbReference type="EMBL" id="LBXL01000003">
    <property type="protein sequence ID" value="KKR30690.1"/>
    <property type="molecule type" value="Genomic_DNA"/>
</dbReference>
<proteinExistence type="predicted"/>
<name>A0A0G0S7H6_9BACT</name>